<keyword evidence="2" id="KW-1185">Reference proteome</keyword>
<organism evidence="1 2">
    <name type="scientific">Artemisia annua</name>
    <name type="common">Sweet wormwood</name>
    <dbReference type="NCBI Taxonomy" id="35608"/>
    <lineage>
        <taxon>Eukaryota</taxon>
        <taxon>Viridiplantae</taxon>
        <taxon>Streptophyta</taxon>
        <taxon>Embryophyta</taxon>
        <taxon>Tracheophyta</taxon>
        <taxon>Spermatophyta</taxon>
        <taxon>Magnoliopsida</taxon>
        <taxon>eudicotyledons</taxon>
        <taxon>Gunneridae</taxon>
        <taxon>Pentapetalae</taxon>
        <taxon>asterids</taxon>
        <taxon>campanulids</taxon>
        <taxon>Asterales</taxon>
        <taxon>Asteraceae</taxon>
        <taxon>Asteroideae</taxon>
        <taxon>Anthemideae</taxon>
        <taxon>Artemisiinae</taxon>
        <taxon>Artemisia</taxon>
    </lineage>
</organism>
<evidence type="ECO:0000313" key="1">
    <source>
        <dbReference type="EMBL" id="PWA59746.1"/>
    </source>
</evidence>
<dbReference type="AlphaFoldDB" id="A0A2U1MEV0"/>
<sequence length="331" mass="37360">MCFPTSNRVTVQGKTIALEGDDFFWIANGSADFTTIAAKLDAQAIKYRHDAQQPCTHDWILPQVPASFIGCDGTIVWYQKEEIFPKGYKLEEVIIVDMNGTMTRGSRGKISCKIVRYGGGETAVEGFVAGNGCIRDDHFNVTDSRLQKVNSGLIRRGNAIVIIILKVKQVEKSWVAILTDFQKLRCVFPTSNRVTVQGKTIALEGDDFFWTVNGSADFTAISAKLDAQAIKYRHDAQQPCTQDWIHSLKCPPPLSDVMGQVTQRSLDYFVGKECHMMVRGRCWIDFDDLLDAIRRKGNKMNWLRFAITFLFSTETIPQLQSTKLNDSEQRR</sequence>
<gene>
    <name evidence="1" type="ORF">CTI12_AA387960</name>
</gene>
<evidence type="ECO:0000313" key="2">
    <source>
        <dbReference type="Proteomes" id="UP000245207"/>
    </source>
</evidence>
<name>A0A2U1MEV0_ARTAN</name>
<dbReference type="Proteomes" id="UP000245207">
    <property type="component" value="Unassembled WGS sequence"/>
</dbReference>
<comment type="caution">
    <text evidence="1">The sequence shown here is derived from an EMBL/GenBank/DDBJ whole genome shotgun (WGS) entry which is preliminary data.</text>
</comment>
<accession>A0A2U1MEV0</accession>
<dbReference type="STRING" id="35608.A0A2U1MEV0"/>
<dbReference type="EMBL" id="PKPP01005545">
    <property type="protein sequence ID" value="PWA59746.1"/>
    <property type="molecule type" value="Genomic_DNA"/>
</dbReference>
<proteinExistence type="predicted"/>
<reference evidence="1 2" key="1">
    <citation type="journal article" date="2018" name="Mol. Plant">
        <title>The genome of Artemisia annua provides insight into the evolution of Asteraceae family and artemisinin biosynthesis.</title>
        <authorList>
            <person name="Shen Q."/>
            <person name="Zhang L."/>
            <person name="Liao Z."/>
            <person name="Wang S."/>
            <person name="Yan T."/>
            <person name="Shi P."/>
            <person name="Liu M."/>
            <person name="Fu X."/>
            <person name="Pan Q."/>
            <person name="Wang Y."/>
            <person name="Lv Z."/>
            <person name="Lu X."/>
            <person name="Zhang F."/>
            <person name="Jiang W."/>
            <person name="Ma Y."/>
            <person name="Chen M."/>
            <person name="Hao X."/>
            <person name="Li L."/>
            <person name="Tang Y."/>
            <person name="Lv G."/>
            <person name="Zhou Y."/>
            <person name="Sun X."/>
            <person name="Brodelius P.E."/>
            <person name="Rose J.K.C."/>
            <person name="Tang K."/>
        </authorList>
    </citation>
    <scope>NUCLEOTIDE SEQUENCE [LARGE SCALE GENOMIC DNA]</scope>
    <source>
        <strain evidence="2">cv. Huhao1</strain>
        <tissue evidence="1">Leaf</tissue>
    </source>
</reference>
<protein>
    <submittedName>
        <fullName evidence="1">CollinsiaV-like protein</fullName>
    </submittedName>
</protein>